<dbReference type="Gene3D" id="1.20.144.10">
    <property type="entry name" value="Phosphatidic acid phosphatase type 2/haloperoxidase"/>
    <property type="match status" value="1"/>
</dbReference>
<keyword evidence="10" id="KW-1185">Reference proteome</keyword>
<feature type="signal peptide" evidence="7">
    <location>
        <begin position="1"/>
        <end position="28"/>
    </location>
</feature>
<organism evidence="9 10">
    <name type="scientific">Porphyra umbilicalis</name>
    <name type="common">Purple laver</name>
    <name type="synonym">Red alga</name>
    <dbReference type="NCBI Taxonomy" id="2786"/>
    <lineage>
        <taxon>Eukaryota</taxon>
        <taxon>Rhodophyta</taxon>
        <taxon>Bangiophyceae</taxon>
        <taxon>Bangiales</taxon>
        <taxon>Bangiaceae</taxon>
        <taxon>Porphyra</taxon>
    </lineage>
</organism>
<feature type="transmembrane region" description="Helical" evidence="6">
    <location>
        <begin position="284"/>
        <end position="303"/>
    </location>
</feature>
<comment type="similarity">
    <text evidence="2">Belongs to the PA-phosphatase related phosphoesterase family.</text>
</comment>
<feature type="chain" id="PRO_5012371950" description="Phosphatidic acid phosphatase type 2/haloperoxidase domain-containing protein" evidence="7">
    <location>
        <begin position="29"/>
        <end position="352"/>
    </location>
</feature>
<dbReference type="GO" id="GO:0008195">
    <property type="term" value="F:phosphatidate phosphatase activity"/>
    <property type="evidence" value="ECO:0007669"/>
    <property type="project" value="TreeGrafter"/>
</dbReference>
<evidence type="ECO:0000256" key="2">
    <source>
        <dbReference type="ARBA" id="ARBA00008816"/>
    </source>
</evidence>
<feature type="transmembrane region" description="Helical" evidence="6">
    <location>
        <begin position="67"/>
        <end position="89"/>
    </location>
</feature>
<dbReference type="Pfam" id="PF01569">
    <property type="entry name" value="PAP2"/>
    <property type="match status" value="1"/>
</dbReference>
<dbReference type="SUPFAM" id="SSF48317">
    <property type="entry name" value="Acid phosphatase/Vanadium-dependent haloperoxidase"/>
    <property type="match status" value="1"/>
</dbReference>
<feature type="transmembrane region" description="Helical" evidence="6">
    <location>
        <begin position="198"/>
        <end position="221"/>
    </location>
</feature>
<evidence type="ECO:0000256" key="6">
    <source>
        <dbReference type="SAM" id="Phobius"/>
    </source>
</evidence>
<evidence type="ECO:0000313" key="9">
    <source>
        <dbReference type="EMBL" id="OSX71860.1"/>
    </source>
</evidence>
<dbReference type="GO" id="GO:0005886">
    <property type="term" value="C:plasma membrane"/>
    <property type="evidence" value="ECO:0007669"/>
    <property type="project" value="TreeGrafter"/>
</dbReference>
<feature type="transmembrane region" description="Helical" evidence="6">
    <location>
        <begin position="101"/>
        <end position="123"/>
    </location>
</feature>
<dbReference type="InterPro" id="IPR000326">
    <property type="entry name" value="PAP2/HPO"/>
</dbReference>
<dbReference type="PANTHER" id="PTHR10165">
    <property type="entry name" value="LIPID PHOSPHATE PHOSPHATASE"/>
    <property type="match status" value="1"/>
</dbReference>
<evidence type="ECO:0000256" key="5">
    <source>
        <dbReference type="ARBA" id="ARBA00023136"/>
    </source>
</evidence>
<keyword evidence="4 6" id="KW-1133">Transmembrane helix</keyword>
<dbReference type="PANTHER" id="PTHR10165:SF174">
    <property type="entry name" value="PHOSPHATIDIC ACID PHOSPHATASE TYPE 2_HALOPEROXIDASE DOMAIN-CONTAINING PROTEIN"/>
    <property type="match status" value="1"/>
</dbReference>
<evidence type="ECO:0000259" key="8">
    <source>
        <dbReference type="SMART" id="SM00014"/>
    </source>
</evidence>
<dbReference type="AlphaFoldDB" id="A0A1X6NTN3"/>
<evidence type="ECO:0000256" key="4">
    <source>
        <dbReference type="ARBA" id="ARBA00022989"/>
    </source>
</evidence>
<comment type="subcellular location">
    <subcellularLocation>
        <location evidence="1">Membrane</location>
        <topology evidence="1">Multi-pass membrane protein</topology>
    </subcellularLocation>
</comment>
<proteinExistence type="inferred from homology"/>
<keyword evidence="3 6" id="KW-0812">Transmembrane</keyword>
<sequence>MDSPHPRRFLGRWLLTAVCRSGLPSTAATLIASGVAAAVARGREPPVRPFYPADSSLWRLPGEGVPYTQLVLVGVLAATPVAAAAAAATAAARGRRGTAPLLFAALRVGLATLAATAAAAGVVEVIKTHTGALRPDFAARCLGDAAVPALAAGTSGAPAQIVVDGGCPAVAAAAGAAARDAAVARLKDGRRSFPSGHAALAGAFSAAAAVALGGLAAAAVAAGAGAAPDGRRRYGRDGGGSLGWAAVGEAAAVAAAAALLYGAAMLGSRVADGRHHAGDVAAGGLLGALFAVAGVVPALVAVAGGGGGGGGGGAPPGGRPPRGSCWRTTMGWLWARLAGQLGKWRRRRRTSG</sequence>
<name>A0A1X6NTN3_PORUM</name>
<dbReference type="GO" id="GO:0007165">
    <property type="term" value="P:signal transduction"/>
    <property type="evidence" value="ECO:0007669"/>
    <property type="project" value="TreeGrafter"/>
</dbReference>
<evidence type="ECO:0000256" key="3">
    <source>
        <dbReference type="ARBA" id="ARBA00022692"/>
    </source>
</evidence>
<dbReference type="EMBL" id="KV919102">
    <property type="protein sequence ID" value="OSX71860.1"/>
    <property type="molecule type" value="Genomic_DNA"/>
</dbReference>
<dbReference type="SMART" id="SM00014">
    <property type="entry name" value="acidPPc"/>
    <property type="match status" value="1"/>
</dbReference>
<dbReference type="InterPro" id="IPR043216">
    <property type="entry name" value="PAP-like"/>
</dbReference>
<feature type="domain" description="Phosphatidic acid phosphatase type 2/haloperoxidase" evidence="8">
    <location>
        <begin position="108"/>
        <end position="295"/>
    </location>
</feature>
<evidence type="ECO:0000256" key="7">
    <source>
        <dbReference type="SAM" id="SignalP"/>
    </source>
</evidence>
<gene>
    <name evidence="9" type="ORF">BU14_0493s0005</name>
</gene>
<feature type="transmembrane region" description="Helical" evidence="6">
    <location>
        <begin position="242"/>
        <end position="264"/>
    </location>
</feature>
<dbReference type="GO" id="GO:0046839">
    <property type="term" value="P:phospholipid dephosphorylation"/>
    <property type="evidence" value="ECO:0007669"/>
    <property type="project" value="TreeGrafter"/>
</dbReference>
<keyword evidence="7" id="KW-0732">Signal</keyword>
<evidence type="ECO:0000313" key="10">
    <source>
        <dbReference type="Proteomes" id="UP000218209"/>
    </source>
</evidence>
<keyword evidence="5 6" id="KW-0472">Membrane</keyword>
<evidence type="ECO:0000256" key="1">
    <source>
        <dbReference type="ARBA" id="ARBA00004141"/>
    </source>
</evidence>
<reference evidence="9 10" key="1">
    <citation type="submission" date="2017-03" db="EMBL/GenBank/DDBJ databases">
        <title>WGS assembly of Porphyra umbilicalis.</title>
        <authorList>
            <person name="Brawley S.H."/>
            <person name="Blouin N.A."/>
            <person name="Ficko-Blean E."/>
            <person name="Wheeler G.L."/>
            <person name="Lohr M."/>
            <person name="Goodson H.V."/>
            <person name="Jenkins J.W."/>
            <person name="Blaby-Haas C.E."/>
            <person name="Helliwell K.E."/>
            <person name="Chan C."/>
            <person name="Marriage T."/>
            <person name="Bhattacharya D."/>
            <person name="Klein A.S."/>
            <person name="Badis Y."/>
            <person name="Brodie J."/>
            <person name="Cao Y."/>
            <person name="Collen J."/>
            <person name="Dittami S.M."/>
            <person name="Gachon C.M."/>
            <person name="Green B.R."/>
            <person name="Karpowicz S."/>
            <person name="Kim J.W."/>
            <person name="Kudahl U."/>
            <person name="Lin S."/>
            <person name="Michel G."/>
            <person name="Mittag M."/>
            <person name="Olson B.J."/>
            <person name="Pangilinan J."/>
            <person name="Peng Y."/>
            <person name="Qiu H."/>
            <person name="Shu S."/>
            <person name="Singer J.T."/>
            <person name="Smith A.G."/>
            <person name="Sprecher B.N."/>
            <person name="Wagner V."/>
            <person name="Wang W."/>
            <person name="Wang Z.-Y."/>
            <person name="Yan J."/>
            <person name="Yarish C."/>
            <person name="Zoeuner-Riek S."/>
            <person name="Zhuang Y."/>
            <person name="Zou Y."/>
            <person name="Lindquist E.A."/>
            <person name="Grimwood J."/>
            <person name="Barry K."/>
            <person name="Rokhsar D.S."/>
            <person name="Schmutz J."/>
            <person name="Stiller J.W."/>
            <person name="Grossman A.R."/>
            <person name="Prochnik S.E."/>
        </authorList>
    </citation>
    <scope>NUCLEOTIDE SEQUENCE [LARGE SCALE GENOMIC DNA]</scope>
    <source>
        <strain evidence="9">4086291</strain>
    </source>
</reference>
<dbReference type="Proteomes" id="UP000218209">
    <property type="component" value="Unassembled WGS sequence"/>
</dbReference>
<dbReference type="InterPro" id="IPR036938">
    <property type="entry name" value="PAP2/HPO_sf"/>
</dbReference>
<accession>A0A1X6NTN3</accession>
<dbReference type="OrthoDB" id="10030083at2759"/>
<protein>
    <recommendedName>
        <fullName evidence="8">Phosphatidic acid phosphatase type 2/haloperoxidase domain-containing protein</fullName>
    </recommendedName>
</protein>
<dbReference type="GO" id="GO:0006644">
    <property type="term" value="P:phospholipid metabolic process"/>
    <property type="evidence" value="ECO:0007669"/>
    <property type="project" value="InterPro"/>
</dbReference>